<dbReference type="PANTHER" id="PTHR43820">
    <property type="entry name" value="HIGH-AFFINITY BRANCHED-CHAIN AMINO ACID TRANSPORT ATP-BINDING PROTEIN LIVF"/>
    <property type="match status" value="1"/>
</dbReference>
<reference evidence="9" key="1">
    <citation type="submission" date="2016-01" db="EMBL/GenBank/DDBJ databases">
        <authorList>
            <person name="Peeters C."/>
        </authorList>
    </citation>
    <scope>NUCLEOTIDE SEQUENCE</scope>
    <source>
        <strain evidence="9">LMG 29322</strain>
    </source>
</reference>
<dbReference type="SUPFAM" id="SSF52540">
    <property type="entry name" value="P-loop containing nucleoside triphosphate hydrolases"/>
    <property type="match status" value="1"/>
</dbReference>
<keyword evidence="5" id="KW-0547">Nucleotide-binding</keyword>
<evidence type="ECO:0000313" key="9">
    <source>
        <dbReference type="EMBL" id="SAK88919.1"/>
    </source>
</evidence>
<dbReference type="GO" id="GO:0005524">
    <property type="term" value="F:ATP binding"/>
    <property type="evidence" value="ECO:0007669"/>
    <property type="project" value="UniProtKB-KW"/>
</dbReference>
<dbReference type="EMBL" id="FCOA02000033">
    <property type="protein sequence ID" value="SAK88919.1"/>
    <property type="molecule type" value="Genomic_DNA"/>
</dbReference>
<comment type="similarity">
    <text evidence="1">Belongs to the ABC transporter superfamily.</text>
</comment>
<dbReference type="GO" id="GO:0015807">
    <property type="term" value="P:L-amino acid transport"/>
    <property type="evidence" value="ECO:0007669"/>
    <property type="project" value="TreeGrafter"/>
</dbReference>
<keyword evidence="4" id="KW-0472">Membrane</keyword>
<evidence type="ECO:0000256" key="6">
    <source>
        <dbReference type="ARBA" id="ARBA00022840"/>
    </source>
</evidence>
<comment type="caution">
    <text evidence="9">The sequence shown here is derived from an EMBL/GenBank/DDBJ whole genome shotgun (WGS) entry which is preliminary data.</text>
</comment>
<dbReference type="SMART" id="SM00382">
    <property type="entry name" value="AAA"/>
    <property type="match status" value="1"/>
</dbReference>
<keyword evidence="3" id="KW-1003">Cell membrane</keyword>
<dbReference type="GO" id="GO:0016887">
    <property type="term" value="F:ATP hydrolysis activity"/>
    <property type="evidence" value="ECO:0007669"/>
    <property type="project" value="InterPro"/>
</dbReference>
<feature type="domain" description="ABC transporter" evidence="8">
    <location>
        <begin position="2"/>
        <end position="230"/>
    </location>
</feature>
<keyword evidence="4" id="KW-0997">Cell inner membrane</keyword>
<evidence type="ECO:0000256" key="5">
    <source>
        <dbReference type="ARBA" id="ARBA00022741"/>
    </source>
</evidence>
<dbReference type="InterPro" id="IPR003593">
    <property type="entry name" value="AAA+_ATPase"/>
</dbReference>
<dbReference type="Gene3D" id="3.40.50.300">
    <property type="entry name" value="P-loop containing nucleotide triphosphate hydrolases"/>
    <property type="match status" value="1"/>
</dbReference>
<evidence type="ECO:0000256" key="1">
    <source>
        <dbReference type="ARBA" id="ARBA00005417"/>
    </source>
</evidence>
<dbReference type="CDD" id="cd03224">
    <property type="entry name" value="ABC_TM1139_LivF_branched"/>
    <property type="match status" value="1"/>
</dbReference>
<dbReference type="InterPro" id="IPR017871">
    <property type="entry name" value="ABC_transporter-like_CS"/>
</dbReference>
<keyword evidence="2" id="KW-0813">Transport</keyword>
<keyword evidence="7" id="KW-0029">Amino-acid transport</keyword>
<protein>
    <submittedName>
        <fullName evidence="9">ABC transporter-like protein</fullName>
    </submittedName>
</protein>
<organism evidence="9 10">
    <name type="scientific">Caballeronia hypogeia</name>
    <dbReference type="NCBI Taxonomy" id="1777140"/>
    <lineage>
        <taxon>Bacteria</taxon>
        <taxon>Pseudomonadati</taxon>
        <taxon>Pseudomonadota</taxon>
        <taxon>Betaproteobacteria</taxon>
        <taxon>Burkholderiales</taxon>
        <taxon>Burkholderiaceae</taxon>
        <taxon>Caballeronia</taxon>
    </lineage>
</organism>
<gene>
    <name evidence="9" type="ORF">AWB79_06347</name>
</gene>
<evidence type="ECO:0000256" key="4">
    <source>
        <dbReference type="ARBA" id="ARBA00022519"/>
    </source>
</evidence>
<accession>A0A158D2X4</accession>
<dbReference type="OrthoDB" id="9776369at2"/>
<dbReference type="PANTHER" id="PTHR43820:SF4">
    <property type="entry name" value="HIGH-AFFINITY BRANCHED-CHAIN AMINO ACID TRANSPORT ATP-BINDING PROTEIN LIVF"/>
    <property type="match status" value="1"/>
</dbReference>
<evidence type="ECO:0000256" key="3">
    <source>
        <dbReference type="ARBA" id="ARBA00022475"/>
    </source>
</evidence>
<dbReference type="RefSeq" id="WP_061171375.1">
    <property type="nucleotide sequence ID" value="NZ_FCOA02000033.1"/>
</dbReference>
<dbReference type="Pfam" id="PF00005">
    <property type="entry name" value="ABC_tran"/>
    <property type="match status" value="1"/>
</dbReference>
<dbReference type="InterPro" id="IPR052156">
    <property type="entry name" value="BCAA_Transport_ATP-bd_LivF"/>
</dbReference>
<dbReference type="PROSITE" id="PS50893">
    <property type="entry name" value="ABC_TRANSPORTER_2"/>
    <property type="match status" value="1"/>
</dbReference>
<keyword evidence="10" id="KW-1185">Reference proteome</keyword>
<dbReference type="STRING" id="1777140.AWB79_06347"/>
<evidence type="ECO:0000259" key="8">
    <source>
        <dbReference type="PROSITE" id="PS50893"/>
    </source>
</evidence>
<keyword evidence="6" id="KW-0067">ATP-binding</keyword>
<dbReference type="AlphaFoldDB" id="A0A158D2X4"/>
<dbReference type="PROSITE" id="PS00211">
    <property type="entry name" value="ABC_TRANSPORTER_1"/>
    <property type="match status" value="1"/>
</dbReference>
<sequence length="231" mass="24794">MLTVSGLQASYGAIRAVSDISFEVGASKMVALLGANGAGKSTTLKSVAGMHRPIRGSIRLNDQEISSLSLHQVVRRGLAIVPEGRLVVAPLSVEENLALSAYAGRGNEADMLARVYELFPRLKERRRQIAGLMSGGEQQMLAIGRALMTDPRMLVLDEPSMGLAPSVVDQVFDAIVRLHRQGQAILLVEQNAEIALSVCDYAYVLKRGSIVSHGTVEALRGEANLLEAYLS</sequence>
<dbReference type="GO" id="GO:0015658">
    <property type="term" value="F:branched-chain amino acid transmembrane transporter activity"/>
    <property type="evidence" value="ECO:0007669"/>
    <property type="project" value="TreeGrafter"/>
</dbReference>
<proteinExistence type="inferred from homology"/>
<name>A0A158D2X4_9BURK</name>
<dbReference type="InterPro" id="IPR027417">
    <property type="entry name" value="P-loop_NTPase"/>
</dbReference>
<dbReference type="InterPro" id="IPR003439">
    <property type="entry name" value="ABC_transporter-like_ATP-bd"/>
</dbReference>
<dbReference type="Proteomes" id="UP000054851">
    <property type="component" value="Unassembled WGS sequence"/>
</dbReference>
<evidence type="ECO:0000256" key="7">
    <source>
        <dbReference type="ARBA" id="ARBA00022970"/>
    </source>
</evidence>
<evidence type="ECO:0000256" key="2">
    <source>
        <dbReference type="ARBA" id="ARBA00022448"/>
    </source>
</evidence>
<evidence type="ECO:0000313" key="10">
    <source>
        <dbReference type="Proteomes" id="UP000054851"/>
    </source>
</evidence>